<evidence type="ECO:0000256" key="2">
    <source>
        <dbReference type="ARBA" id="ARBA00009152"/>
    </source>
</evidence>
<dbReference type="Pfam" id="PF02811">
    <property type="entry name" value="PHP"/>
    <property type="match status" value="1"/>
</dbReference>
<evidence type="ECO:0000256" key="6">
    <source>
        <dbReference type="ARBA" id="ARBA00023102"/>
    </source>
</evidence>
<evidence type="ECO:0000256" key="1">
    <source>
        <dbReference type="ARBA" id="ARBA00004970"/>
    </source>
</evidence>
<dbReference type="InterPro" id="IPR010140">
    <property type="entry name" value="Histidinol_P_phosphatase_HisJ"/>
</dbReference>
<dbReference type="PANTHER" id="PTHR21039">
    <property type="entry name" value="HISTIDINOL PHOSPHATASE-RELATED"/>
    <property type="match status" value="1"/>
</dbReference>
<evidence type="ECO:0000313" key="11">
    <source>
        <dbReference type="Proteomes" id="UP001213623"/>
    </source>
</evidence>
<reference evidence="10" key="1">
    <citation type="submission" date="2023-03" db="EMBL/GenBank/DDBJ databases">
        <title>Mating type loci evolution in Malassezia.</title>
        <authorList>
            <person name="Coelho M.A."/>
        </authorList>
    </citation>
    <scope>NUCLEOTIDE SEQUENCE</scope>
    <source>
        <strain evidence="10">CBS 9557</strain>
    </source>
</reference>
<keyword evidence="5 8" id="KW-0378">Hydrolase</keyword>
<evidence type="ECO:0000256" key="4">
    <source>
        <dbReference type="ARBA" id="ARBA00022605"/>
    </source>
</evidence>
<comment type="similarity">
    <text evidence="2 8">Belongs to the PHP hydrolase family. HisK subfamily.</text>
</comment>
<dbReference type="PANTHER" id="PTHR21039:SF0">
    <property type="entry name" value="HISTIDINOL-PHOSPHATASE"/>
    <property type="match status" value="1"/>
</dbReference>
<protein>
    <recommendedName>
        <fullName evidence="3 8">Histidinol-phosphatase</fullName>
        <shortName evidence="8">HolPase</shortName>
        <ecNumber evidence="3 8">3.1.3.15</ecNumber>
    </recommendedName>
</protein>
<organism evidence="10 11">
    <name type="scientific">Malassezia nana</name>
    <dbReference type="NCBI Taxonomy" id="180528"/>
    <lineage>
        <taxon>Eukaryota</taxon>
        <taxon>Fungi</taxon>
        <taxon>Dikarya</taxon>
        <taxon>Basidiomycota</taxon>
        <taxon>Ustilaginomycotina</taxon>
        <taxon>Malasseziomycetes</taxon>
        <taxon>Malasseziales</taxon>
        <taxon>Malasseziaceae</taxon>
        <taxon>Malassezia</taxon>
    </lineage>
</organism>
<comment type="catalytic activity">
    <reaction evidence="7 8">
        <text>L-histidinol phosphate + H2O = L-histidinol + phosphate</text>
        <dbReference type="Rhea" id="RHEA:14465"/>
        <dbReference type="ChEBI" id="CHEBI:15377"/>
        <dbReference type="ChEBI" id="CHEBI:43474"/>
        <dbReference type="ChEBI" id="CHEBI:57699"/>
        <dbReference type="ChEBI" id="CHEBI:57980"/>
        <dbReference type="EC" id="3.1.3.15"/>
    </reaction>
</comment>
<dbReference type="GO" id="GO:0005737">
    <property type="term" value="C:cytoplasm"/>
    <property type="evidence" value="ECO:0007669"/>
    <property type="project" value="TreeGrafter"/>
</dbReference>
<dbReference type="InterPro" id="IPR004013">
    <property type="entry name" value="PHP_dom"/>
</dbReference>
<dbReference type="InterPro" id="IPR016195">
    <property type="entry name" value="Pol/histidinol_Pase-like"/>
</dbReference>
<dbReference type="NCBIfam" id="TIGR01856">
    <property type="entry name" value="hisJ_fam"/>
    <property type="match status" value="1"/>
</dbReference>
<feature type="domain" description="PHP" evidence="9">
    <location>
        <begin position="2"/>
        <end position="221"/>
    </location>
</feature>
<evidence type="ECO:0000256" key="5">
    <source>
        <dbReference type="ARBA" id="ARBA00022801"/>
    </source>
</evidence>
<evidence type="ECO:0000256" key="7">
    <source>
        <dbReference type="ARBA" id="ARBA00049158"/>
    </source>
</evidence>
<sequence>MAHASSNLDEVVARAYELNFTHFHLSEHVPRFRDQDLYPEEKEAGFTSIELEEQFRLYLVKARKMQSLYASKERPMCILVGCETENIVSPQSLDKLISILGTTDPTSIPPPCIGMGTVDYIVGSVHHAYEIPIDFDKSTFEKAIHKGGHVGLLSHYLDAQYEVMYRLRPEIIGHMDLFRLFDPDGPWLPDPSTSEGAIISQKMERNIRFAASYGALFEANSAAFRKGWRHETYPGQHLLRLIKSLQGRIALSDDSHGTKQIALNFSRLRSYLLRENIEEIWYLTPGEPPSLSDDAMTTFYASETARRERELSEFPGLNAPDHFPRGTRAIRLHGWHSAPFWQTLPSELQTPEPP</sequence>
<keyword evidence="4 8" id="KW-0028">Amino-acid biosynthesis</keyword>
<gene>
    <name evidence="10" type="ORF">MNAN1_003808</name>
</gene>
<dbReference type="SUPFAM" id="SSF89550">
    <property type="entry name" value="PHP domain-like"/>
    <property type="match status" value="1"/>
</dbReference>
<dbReference type="AlphaFoldDB" id="A0AAF0J554"/>
<comment type="pathway">
    <text evidence="1 8">Amino-acid biosynthesis; L-histidine biosynthesis; L-histidine from 5-phospho-alpha-D-ribose 1-diphosphate: step 8/9.</text>
</comment>
<dbReference type="GO" id="GO:0004401">
    <property type="term" value="F:histidinol-phosphatase activity"/>
    <property type="evidence" value="ECO:0007669"/>
    <property type="project" value="UniProtKB-UniRule"/>
</dbReference>
<evidence type="ECO:0000256" key="3">
    <source>
        <dbReference type="ARBA" id="ARBA00013085"/>
    </source>
</evidence>
<dbReference type="EC" id="3.1.3.15" evidence="3 8"/>
<keyword evidence="11" id="KW-1185">Reference proteome</keyword>
<dbReference type="Gene3D" id="3.20.20.140">
    <property type="entry name" value="Metal-dependent hydrolases"/>
    <property type="match status" value="1"/>
</dbReference>
<accession>A0AAF0J554</accession>
<proteinExistence type="inferred from homology"/>
<evidence type="ECO:0000256" key="8">
    <source>
        <dbReference type="RuleBase" id="RU366003"/>
    </source>
</evidence>
<dbReference type="GO" id="GO:0000105">
    <property type="term" value="P:L-histidine biosynthetic process"/>
    <property type="evidence" value="ECO:0007669"/>
    <property type="project" value="UniProtKB-UniRule"/>
</dbReference>
<keyword evidence="6 8" id="KW-0368">Histidine biosynthesis</keyword>
<dbReference type="Proteomes" id="UP001213623">
    <property type="component" value="Chromosome 8"/>
</dbReference>
<dbReference type="EMBL" id="CP119899">
    <property type="protein sequence ID" value="WFD28793.1"/>
    <property type="molecule type" value="Genomic_DNA"/>
</dbReference>
<evidence type="ECO:0000313" key="10">
    <source>
        <dbReference type="EMBL" id="WFD28793.1"/>
    </source>
</evidence>
<evidence type="ECO:0000259" key="9">
    <source>
        <dbReference type="Pfam" id="PF02811"/>
    </source>
</evidence>
<name>A0AAF0J554_9BASI</name>